<protein>
    <submittedName>
        <fullName evidence="1">Uncharacterized protein</fullName>
    </submittedName>
</protein>
<accession>A0A6G1J605</accession>
<name>A0A6G1J605_9PLEO</name>
<dbReference type="EMBL" id="MU005578">
    <property type="protein sequence ID" value="KAF2685946.1"/>
    <property type="molecule type" value="Genomic_DNA"/>
</dbReference>
<dbReference type="Proteomes" id="UP000799291">
    <property type="component" value="Unassembled WGS sequence"/>
</dbReference>
<reference evidence="1" key="1">
    <citation type="journal article" date="2020" name="Stud. Mycol.">
        <title>101 Dothideomycetes genomes: a test case for predicting lifestyles and emergence of pathogens.</title>
        <authorList>
            <person name="Haridas S."/>
            <person name="Albert R."/>
            <person name="Binder M."/>
            <person name="Bloem J."/>
            <person name="Labutti K."/>
            <person name="Salamov A."/>
            <person name="Andreopoulos B."/>
            <person name="Baker S."/>
            <person name="Barry K."/>
            <person name="Bills G."/>
            <person name="Bluhm B."/>
            <person name="Cannon C."/>
            <person name="Castanera R."/>
            <person name="Culley D."/>
            <person name="Daum C."/>
            <person name="Ezra D."/>
            <person name="Gonzalez J."/>
            <person name="Henrissat B."/>
            <person name="Kuo A."/>
            <person name="Liang C."/>
            <person name="Lipzen A."/>
            <person name="Lutzoni F."/>
            <person name="Magnuson J."/>
            <person name="Mondo S."/>
            <person name="Nolan M."/>
            <person name="Ohm R."/>
            <person name="Pangilinan J."/>
            <person name="Park H.-J."/>
            <person name="Ramirez L."/>
            <person name="Alfaro M."/>
            <person name="Sun H."/>
            <person name="Tritt A."/>
            <person name="Yoshinaga Y."/>
            <person name="Zwiers L.-H."/>
            <person name="Turgeon B."/>
            <person name="Goodwin S."/>
            <person name="Spatafora J."/>
            <person name="Crous P."/>
            <person name="Grigoriev I."/>
        </authorList>
    </citation>
    <scope>NUCLEOTIDE SEQUENCE</scope>
    <source>
        <strain evidence="1">CBS 122367</strain>
    </source>
</reference>
<evidence type="ECO:0000313" key="1">
    <source>
        <dbReference type="EMBL" id="KAF2685946.1"/>
    </source>
</evidence>
<organism evidence="1 2">
    <name type="scientific">Lentithecium fluviatile CBS 122367</name>
    <dbReference type="NCBI Taxonomy" id="1168545"/>
    <lineage>
        <taxon>Eukaryota</taxon>
        <taxon>Fungi</taxon>
        <taxon>Dikarya</taxon>
        <taxon>Ascomycota</taxon>
        <taxon>Pezizomycotina</taxon>
        <taxon>Dothideomycetes</taxon>
        <taxon>Pleosporomycetidae</taxon>
        <taxon>Pleosporales</taxon>
        <taxon>Massarineae</taxon>
        <taxon>Lentitheciaceae</taxon>
        <taxon>Lentithecium</taxon>
    </lineage>
</organism>
<gene>
    <name evidence="1" type="ORF">K458DRAFT_417127</name>
</gene>
<dbReference type="AlphaFoldDB" id="A0A6G1J605"/>
<keyword evidence="2" id="KW-1185">Reference proteome</keyword>
<proteinExistence type="predicted"/>
<evidence type="ECO:0000313" key="2">
    <source>
        <dbReference type="Proteomes" id="UP000799291"/>
    </source>
</evidence>
<sequence>MIRKSRLLPVVGKEEFIDSDMRKIMNQYKKWKGIGLSIPNNNATNSKVSKCTMEITTETGSRHGLRVSARRQHDAIKYAKWMSGRQTCWVKITRPSTRYVVCVVPRTARITDEICWLLGCPTLLVLRRQGKLWIVIGEAYIEDVSKLVDTSKNRCYVPMVIC</sequence>